<dbReference type="PROSITE" id="PS51257">
    <property type="entry name" value="PROKAR_LIPOPROTEIN"/>
    <property type="match status" value="1"/>
</dbReference>
<organism evidence="2 3">
    <name type="scientific">Pseudomonas borbori</name>
    <dbReference type="NCBI Taxonomy" id="289003"/>
    <lineage>
        <taxon>Bacteria</taxon>
        <taxon>Pseudomonadati</taxon>
        <taxon>Pseudomonadota</taxon>
        <taxon>Gammaproteobacteria</taxon>
        <taxon>Pseudomonadales</taxon>
        <taxon>Pseudomonadaceae</taxon>
        <taxon>Pseudomonas</taxon>
    </lineage>
</organism>
<name>A0A1I5V200_9PSED</name>
<evidence type="ECO:0008006" key="4">
    <source>
        <dbReference type="Google" id="ProtNLM"/>
    </source>
</evidence>
<dbReference type="EMBL" id="FOWX01000028">
    <property type="protein sequence ID" value="SFQ01584.1"/>
    <property type="molecule type" value="Genomic_DNA"/>
</dbReference>
<accession>A0A1I5V200</accession>
<dbReference type="OrthoDB" id="7026917at2"/>
<reference evidence="3" key="1">
    <citation type="submission" date="2016-10" db="EMBL/GenBank/DDBJ databases">
        <authorList>
            <person name="Varghese N."/>
            <person name="Submissions S."/>
        </authorList>
    </citation>
    <scope>NUCLEOTIDE SEQUENCE [LARGE SCALE GENOMIC DNA]</scope>
    <source>
        <strain evidence="3">DSM 17834</strain>
    </source>
</reference>
<dbReference type="AlphaFoldDB" id="A0A1I5V200"/>
<dbReference type="RefSeq" id="WP_090503865.1">
    <property type="nucleotide sequence ID" value="NZ_FOWX01000028.1"/>
</dbReference>
<sequence>MPNLRVLIVAGLLALAGCASDPPVQIAASTWRQVDRDIAAASRTASEQARAHALQAMQRWMDLVYRQTDDVFIPWFSSYWTQQWLSVKVSWYKLSAEGEKDPTVSRLALYLQEQYQDRVLEPVAEETSPEQIMQHATGLYVRQLDQRLQAIGPRHGVPQEQFDQRLKDIPAIALAPGASLYQLVHADPLERLPAYKALIKRIRTSPGGLGDWSTDPGISSVAQRTSERLVDDLATRGGASAVSALVGGAAGAAISLGVAAFTAAARENERPETEAQLRQNLNAAFDEEWLELMRSPDRGVLTGVHHLSGQIEGGLVWSTPIRFAPPLPPPSR</sequence>
<evidence type="ECO:0000313" key="3">
    <source>
        <dbReference type="Proteomes" id="UP000198784"/>
    </source>
</evidence>
<proteinExistence type="predicted"/>
<feature type="signal peptide" evidence="1">
    <location>
        <begin position="1"/>
        <end position="21"/>
    </location>
</feature>
<keyword evidence="3" id="KW-1185">Reference proteome</keyword>
<protein>
    <recommendedName>
        <fullName evidence="4">Lipoprotein</fullName>
    </recommendedName>
</protein>
<evidence type="ECO:0000313" key="2">
    <source>
        <dbReference type="EMBL" id="SFQ01584.1"/>
    </source>
</evidence>
<gene>
    <name evidence="2" type="ORF">SAMN05216190_12854</name>
</gene>
<keyword evidence="1" id="KW-0732">Signal</keyword>
<dbReference type="Proteomes" id="UP000198784">
    <property type="component" value="Unassembled WGS sequence"/>
</dbReference>
<evidence type="ECO:0000256" key="1">
    <source>
        <dbReference type="SAM" id="SignalP"/>
    </source>
</evidence>
<feature type="chain" id="PRO_5011555974" description="Lipoprotein" evidence="1">
    <location>
        <begin position="22"/>
        <end position="332"/>
    </location>
</feature>